<sequence>MLIQKSSRETDAELDAGKPDVCTSENNKITERYIRSCGAIPTLKVYGEDPGAAAKAALEIPNLNNDDVGHGICKMQKAPQIPNAGLGSHVPRLQSGLTLAQPQIGQVVESITGRDISTRYLIVKIQENMLFVSDGRKRKVVNPKKKNIRHVSVYKKVFEEIAKRIQADRKVTDEEIRSALKSSDADRHREGRNSCPNKT</sequence>
<feature type="region of interest" description="Disordered" evidence="3">
    <location>
        <begin position="1"/>
        <end position="20"/>
    </location>
</feature>
<dbReference type="CDD" id="cd06088">
    <property type="entry name" value="KOW_RPL14"/>
    <property type="match status" value="1"/>
</dbReference>
<keyword evidence="1" id="KW-0689">Ribosomal protein</keyword>
<dbReference type="Proteomes" id="UP000199662">
    <property type="component" value="Unassembled WGS sequence"/>
</dbReference>
<dbReference type="GO" id="GO:0005840">
    <property type="term" value="C:ribosome"/>
    <property type="evidence" value="ECO:0007669"/>
    <property type="project" value="UniProtKB-KW"/>
</dbReference>
<dbReference type="InterPro" id="IPR041985">
    <property type="entry name" value="Ribosomal_eL14_KOW"/>
</dbReference>
<organism evidence="4 5">
    <name type="scientific">Propionispira arboris</name>
    <dbReference type="NCBI Taxonomy" id="84035"/>
    <lineage>
        <taxon>Bacteria</taxon>
        <taxon>Bacillati</taxon>
        <taxon>Bacillota</taxon>
        <taxon>Negativicutes</taxon>
        <taxon>Selenomonadales</taxon>
        <taxon>Selenomonadaceae</taxon>
        <taxon>Propionispira</taxon>
    </lineage>
</organism>
<feature type="region of interest" description="Disordered" evidence="3">
    <location>
        <begin position="178"/>
        <end position="199"/>
    </location>
</feature>
<dbReference type="SUPFAM" id="SSF50104">
    <property type="entry name" value="Translation proteins SH3-like domain"/>
    <property type="match status" value="1"/>
</dbReference>
<proteinExistence type="predicted"/>
<evidence type="ECO:0000256" key="3">
    <source>
        <dbReference type="SAM" id="MobiDB-lite"/>
    </source>
</evidence>
<keyword evidence="2" id="KW-0687">Ribonucleoprotein</keyword>
<reference evidence="5" key="1">
    <citation type="submission" date="2016-10" db="EMBL/GenBank/DDBJ databases">
        <authorList>
            <person name="Varghese N."/>
            <person name="Submissions S."/>
        </authorList>
    </citation>
    <scope>NUCLEOTIDE SEQUENCE [LARGE SCALE GENOMIC DNA]</scope>
    <source>
        <strain evidence="5">DSM 2179</strain>
    </source>
</reference>
<evidence type="ECO:0000256" key="1">
    <source>
        <dbReference type="ARBA" id="ARBA00022980"/>
    </source>
</evidence>
<accession>A0A1H6YC97</accession>
<dbReference type="AlphaFoldDB" id="A0A1H6YC97"/>
<dbReference type="EMBL" id="FNZK01000006">
    <property type="protein sequence ID" value="SEJ36667.1"/>
    <property type="molecule type" value="Genomic_DNA"/>
</dbReference>
<dbReference type="RefSeq" id="WP_245741320.1">
    <property type="nucleotide sequence ID" value="NZ_FNZK01000006.1"/>
</dbReference>
<evidence type="ECO:0000313" key="5">
    <source>
        <dbReference type="Proteomes" id="UP000199662"/>
    </source>
</evidence>
<gene>
    <name evidence="4" type="ORF">SAMN05660742_106133</name>
</gene>
<keyword evidence="5" id="KW-1185">Reference proteome</keyword>
<feature type="compositionally biased region" description="Basic and acidic residues" evidence="3">
    <location>
        <begin position="1"/>
        <end position="18"/>
    </location>
</feature>
<evidence type="ECO:0000256" key="2">
    <source>
        <dbReference type="ARBA" id="ARBA00023274"/>
    </source>
</evidence>
<name>A0A1H6YC97_9FIRM</name>
<protein>
    <submittedName>
        <fullName evidence="4">Uncharacterized protein</fullName>
    </submittedName>
</protein>
<feature type="compositionally biased region" description="Basic and acidic residues" evidence="3">
    <location>
        <begin position="178"/>
        <end position="192"/>
    </location>
</feature>
<evidence type="ECO:0000313" key="4">
    <source>
        <dbReference type="EMBL" id="SEJ36667.1"/>
    </source>
</evidence>
<dbReference type="GO" id="GO:1990904">
    <property type="term" value="C:ribonucleoprotein complex"/>
    <property type="evidence" value="ECO:0007669"/>
    <property type="project" value="UniProtKB-KW"/>
</dbReference>
<dbReference type="InterPro" id="IPR008991">
    <property type="entry name" value="Translation_prot_SH3-like_sf"/>
</dbReference>
<dbReference type="STRING" id="84035.SAMN05660742_106133"/>